<keyword evidence="6" id="KW-1185">Reference proteome</keyword>
<evidence type="ECO:0000313" key="5">
    <source>
        <dbReference type="EMBL" id="KAA8484629.1"/>
    </source>
</evidence>
<feature type="domain" description="Glycosyltransferase 61 catalytic" evidence="4">
    <location>
        <begin position="112"/>
        <end position="285"/>
    </location>
</feature>
<dbReference type="EMBL" id="VWNE01000007">
    <property type="protein sequence ID" value="KAA8484629.1"/>
    <property type="molecule type" value="Genomic_DNA"/>
</dbReference>
<dbReference type="AlphaFoldDB" id="A0A5M9HDS5"/>
<comment type="caution">
    <text evidence="5">The sequence shown here is derived from an EMBL/GenBank/DDBJ whole genome shotgun (WGS) entry which is preliminary data.</text>
</comment>
<evidence type="ECO:0000256" key="1">
    <source>
        <dbReference type="ARBA" id="ARBA00022676"/>
    </source>
</evidence>
<gene>
    <name evidence="5" type="ORF">F1649_05490</name>
</gene>
<dbReference type="PANTHER" id="PTHR20961">
    <property type="entry name" value="GLYCOSYLTRANSFERASE"/>
    <property type="match status" value="1"/>
</dbReference>
<name>A0A5M9HDS5_9SPHI</name>
<dbReference type="OrthoDB" id="1156086at2"/>
<dbReference type="RefSeq" id="WP_141816920.1">
    <property type="nucleotide sequence ID" value="NZ_VFPL01000002.1"/>
</dbReference>
<evidence type="ECO:0000313" key="6">
    <source>
        <dbReference type="Proteomes" id="UP000322918"/>
    </source>
</evidence>
<organism evidence="5 6">
    <name type="scientific">Arcticibacter tournemirensis</name>
    <dbReference type="NCBI Taxonomy" id="699437"/>
    <lineage>
        <taxon>Bacteria</taxon>
        <taxon>Pseudomonadati</taxon>
        <taxon>Bacteroidota</taxon>
        <taxon>Sphingobacteriia</taxon>
        <taxon>Sphingobacteriales</taxon>
        <taxon>Sphingobacteriaceae</taxon>
        <taxon>Arcticibacter</taxon>
    </lineage>
</organism>
<dbReference type="GO" id="GO:0016757">
    <property type="term" value="F:glycosyltransferase activity"/>
    <property type="evidence" value="ECO:0007669"/>
    <property type="project" value="UniProtKB-KW"/>
</dbReference>
<reference evidence="5 6" key="1">
    <citation type="submission" date="2019-09" db="EMBL/GenBank/DDBJ databases">
        <title>Pararcticibacter amylolyticus gen. nov., sp. nov., isolated from a rottenly hemp rope, and reclassification of Pedobacter tournemirensis as Pararcticibacter tournemirensis comb. nov.</title>
        <authorList>
            <person name="Cai Y."/>
        </authorList>
    </citation>
    <scope>NUCLEOTIDE SEQUENCE [LARGE SCALE GENOMIC DNA]</scope>
    <source>
        <strain evidence="5 6">TF5-37.2-LB10</strain>
    </source>
</reference>
<evidence type="ECO:0000259" key="4">
    <source>
        <dbReference type="Pfam" id="PF04577"/>
    </source>
</evidence>
<proteinExistence type="predicted"/>
<accession>A0A5M9HDS5</accession>
<keyword evidence="1" id="KW-0328">Glycosyltransferase</keyword>
<keyword evidence="3" id="KW-0325">Glycoprotein</keyword>
<dbReference type="InterPro" id="IPR007657">
    <property type="entry name" value="Glycosyltransferase_61"/>
</dbReference>
<dbReference type="Pfam" id="PF04577">
    <property type="entry name" value="Glyco_transf_61"/>
    <property type="match status" value="1"/>
</dbReference>
<evidence type="ECO:0000256" key="2">
    <source>
        <dbReference type="ARBA" id="ARBA00022679"/>
    </source>
</evidence>
<dbReference type="InterPro" id="IPR049625">
    <property type="entry name" value="Glyco_transf_61_cat"/>
</dbReference>
<evidence type="ECO:0000256" key="3">
    <source>
        <dbReference type="ARBA" id="ARBA00023180"/>
    </source>
</evidence>
<sequence>MRHTSVTPSMEIQRRKPENYVEGELDFCKREFSYPTYDVQILTLKNRLVSFQGFVYDDYFKVNKKSLLNPEHYRGFFNAKHFIKKVWLRGKREANRDEKYLLAFDEWTDAHYHWFTDFLSRVYAAKEIIKDHILLLPDHSAYIKETGIRSLQLLGLKPKGIEFIKFRELLKVQQLTLVTHACMPGYINDPLMKQIRDELRKNLDLDSIVPKRKLYISRDKAGYRKILNEQDVWDVLKSFGYEIVRFEDMDLFHQIRLSASCKSLVSIHGAGLTNMLFMKPGSSVLEFRRDRIYHNQYYWHLADSLDLKYHYLFGKPDMEDQYIEGEGCNITIDIHKLKGVLQKMEDGSPIS</sequence>
<protein>
    <submittedName>
        <fullName evidence="5">Glycosyltransferase family 61 protein</fullName>
    </submittedName>
</protein>
<dbReference type="Proteomes" id="UP000322918">
    <property type="component" value="Unassembled WGS sequence"/>
</dbReference>
<keyword evidence="2 5" id="KW-0808">Transferase</keyword>